<evidence type="ECO:0000313" key="2">
    <source>
        <dbReference type="Proteomes" id="UP000321034"/>
    </source>
</evidence>
<gene>
    <name evidence="1" type="ORF">FVP77_12510</name>
</gene>
<dbReference type="EMBL" id="VRSV01000002">
    <property type="protein sequence ID" value="TXK09717.1"/>
    <property type="molecule type" value="Genomic_DNA"/>
</dbReference>
<organism evidence="1 2">
    <name type="scientific">Microbacterium hatanonis</name>
    <dbReference type="NCBI Taxonomy" id="404366"/>
    <lineage>
        <taxon>Bacteria</taxon>
        <taxon>Bacillati</taxon>
        <taxon>Actinomycetota</taxon>
        <taxon>Actinomycetes</taxon>
        <taxon>Micrococcales</taxon>
        <taxon>Microbacteriaceae</taxon>
        <taxon>Microbacterium</taxon>
    </lineage>
</organism>
<dbReference type="AlphaFoldDB" id="A0A5C8HUV4"/>
<reference evidence="1 2" key="1">
    <citation type="submission" date="2019-08" db="EMBL/GenBank/DDBJ databases">
        <authorList>
            <person name="Dong K."/>
        </authorList>
    </citation>
    <scope>NUCLEOTIDE SEQUENCE [LARGE SCALE GENOMIC DNA]</scope>
    <source>
        <strain evidence="1 2">JCM14558</strain>
    </source>
</reference>
<dbReference type="OrthoDB" id="5063413at2"/>
<evidence type="ECO:0000313" key="1">
    <source>
        <dbReference type="EMBL" id="TXK09717.1"/>
    </source>
</evidence>
<accession>A0A5C8HUV4</accession>
<protein>
    <submittedName>
        <fullName evidence="1">Uncharacterized protein</fullName>
    </submittedName>
</protein>
<dbReference type="Proteomes" id="UP000321034">
    <property type="component" value="Unassembled WGS sequence"/>
</dbReference>
<proteinExistence type="predicted"/>
<name>A0A5C8HUV4_9MICO</name>
<dbReference type="RefSeq" id="WP_147894918.1">
    <property type="nucleotide sequence ID" value="NZ_BAAANR010000001.1"/>
</dbReference>
<keyword evidence="2" id="KW-1185">Reference proteome</keyword>
<comment type="caution">
    <text evidence="1">The sequence shown here is derived from an EMBL/GenBank/DDBJ whole genome shotgun (WGS) entry which is preliminary data.</text>
</comment>
<sequence length="181" mass="19557">MSTEPDGAPEHSPLIAMIGARLGFLAALRAAPEVQEFPRAGAVSGRHRAVVIGVDVAASRTRHQLRAVLRDVEVQCSVLVSRLHRLEHILVVLNGSILPERIVLRICDGAAGRIHAYLEQACARSIVLTVLLAGECDDHGSLAERLMARARQRASLDARIALRWRDIVSQPIGAVGANTYV</sequence>